<evidence type="ECO:0000256" key="11">
    <source>
        <dbReference type="ARBA" id="ARBA00069372"/>
    </source>
</evidence>
<dbReference type="GO" id="GO:0051287">
    <property type="term" value="F:NAD binding"/>
    <property type="evidence" value="ECO:0007669"/>
    <property type="project" value="InterPro"/>
</dbReference>
<evidence type="ECO:0000256" key="2">
    <source>
        <dbReference type="ARBA" id="ARBA00022516"/>
    </source>
</evidence>
<feature type="binding site" evidence="13">
    <location>
        <position position="255"/>
    </location>
    <ligand>
        <name>sn-glycerol 3-phosphate</name>
        <dbReference type="ChEBI" id="CHEBI:57597"/>
    </ligand>
</feature>
<dbReference type="FunFam" id="3.40.50.720:FF:000019">
    <property type="entry name" value="Glycerol-3-phosphate dehydrogenase [NAD(P)+]"/>
    <property type="match status" value="1"/>
</dbReference>
<dbReference type="OrthoDB" id="9812273at2"/>
<feature type="binding site" evidence="13">
    <location>
        <position position="265"/>
    </location>
    <ligand>
        <name>sn-glycerol 3-phosphate</name>
        <dbReference type="ChEBI" id="CHEBI:57597"/>
    </ligand>
</feature>
<name>A0A4S2F0C5_9ACTN</name>
<feature type="domain" description="Glycerol-3-phosphate dehydrogenase NAD-dependent N-terminal" evidence="18">
    <location>
        <begin position="15"/>
        <end position="171"/>
    </location>
</feature>
<dbReference type="PIRSF" id="PIRSF000114">
    <property type="entry name" value="Glycerol-3-P_dh"/>
    <property type="match status" value="1"/>
</dbReference>
<dbReference type="FunFam" id="1.10.1040.10:FF:000001">
    <property type="entry name" value="Glycerol-3-phosphate dehydrogenase [NAD(P)+]"/>
    <property type="match status" value="1"/>
</dbReference>
<comment type="catalytic activity">
    <reaction evidence="9">
        <text>sn-glycerol 3-phosphate + NADP(+) = dihydroxyacetone phosphate + NADPH + H(+)</text>
        <dbReference type="Rhea" id="RHEA:11096"/>
        <dbReference type="ChEBI" id="CHEBI:15378"/>
        <dbReference type="ChEBI" id="CHEBI:57597"/>
        <dbReference type="ChEBI" id="CHEBI:57642"/>
        <dbReference type="ChEBI" id="CHEBI:57783"/>
        <dbReference type="ChEBI" id="CHEBI:58349"/>
        <dbReference type="EC" id="1.1.1.94"/>
    </reaction>
    <physiologicalReaction direction="right-to-left" evidence="9">
        <dbReference type="Rhea" id="RHEA:11098"/>
    </physiologicalReaction>
</comment>
<evidence type="ECO:0000256" key="14">
    <source>
        <dbReference type="PIRSR" id="PIRSR000114-1"/>
    </source>
</evidence>
<feature type="binding site" evidence="16">
    <location>
        <position position="266"/>
    </location>
    <ligand>
        <name>NAD(+)</name>
        <dbReference type="ChEBI" id="CHEBI:57540"/>
    </ligand>
</feature>
<comment type="catalytic activity">
    <reaction evidence="13">
        <text>sn-glycerol 3-phosphate + NAD(+) = dihydroxyacetone phosphate + NADH + H(+)</text>
        <dbReference type="Rhea" id="RHEA:11092"/>
        <dbReference type="ChEBI" id="CHEBI:15378"/>
        <dbReference type="ChEBI" id="CHEBI:57540"/>
        <dbReference type="ChEBI" id="CHEBI:57597"/>
        <dbReference type="ChEBI" id="CHEBI:57642"/>
        <dbReference type="ChEBI" id="CHEBI:57945"/>
        <dbReference type="EC" id="1.1.1.94"/>
    </reaction>
</comment>
<evidence type="ECO:0000256" key="12">
    <source>
        <dbReference type="ARBA" id="ARBA00080511"/>
    </source>
</evidence>
<reference evidence="20 21" key="1">
    <citation type="submission" date="2019-04" db="EMBL/GenBank/DDBJ databases">
        <title>Microbes associate with the intestines of laboratory mice.</title>
        <authorList>
            <person name="Navarre W."/>
            <person name="Wong E."/>
            <person name="Huang K."/>
            <person name="Tropini C."/>
            <person name="Ng K."/>
            <person name="Yu B."/>
        </authorList>
    </citation>
    <scope>NUCLEOTIDE SEQUENCE [LARGE SCALE GENOMIC DNA]</scope>
    <source>
        <strain evidence="20 21">NM07_P-09</strain>
    </source>
</reference>
<keyword evidence="13" id="KW-0547">Nucleotide-binding</keyword>
<dbReference type="UniPathway" id="UPA00940"/>
<dbReference type="Pfam" id="PF07479">
    <property type="entry name" value="NAD_Gly3P_dh_C"/>
    <property type="match status" value="1"/>
</dbReference>
<evidence type="ECO:0000256" key="3">
    <source>
        <dbReference type="ARBA" id="ARBA00022857"/>
    </source>
</evidence>
<dbReference type="InterPro" id="IPR006109">
    <property type="entry name" value="G3P_DH_NAD-dep_C"/>
</dbReference>
<feature type="binding site" evidence="16">
    <location>
        <position position="151"/>
    </location>
    <ligand>
        <name>NAD(+)</name>
        <dbReference type="ChEBI" id="CHEBI:57540"/>
    </ligand>
</feature>
<dbReference type="PANTHER" id="PTHR11728:SF1">
    <property type="entry name" value="GLYCEROL-3-PHOSPHATE DEHYDROGENASE [NAD(+)] 2, CHLOROPLASTIC"/>
    <property type="match status" value="1"/>
</dbReference>
<sequence length="355" mass="37625">MVARISDVKGPVVQKVAVIGMGSWGTAAAGMVGRRCLEVVGWAHEEEVAKGITRHSVNPLYLSNYQLPPNVVATTSLQEALKGAQAVVLCVPSAFIRATARQMAPYLAEDVPVVVLTKGIEPGTCMLMTQVAADELGGQERLACLSGPTHAEEICQGKPAAAVIAAHKPEVARLFRELFLSPAFRAYVGEDMVGVEVCGAVKNVVAIACGISKGLNLGDNTISVLMTRGLAEIGRLVAAMGGDPLTCMGLAGMGDLITTCTSPHSRNRTFGTQLVEGETLESYQARTHMVVEGAASVVSAHELAQNLGVDMPVVSAVYRVLYEHSALQDEMWRLLDRSPYDEFYGMDTAQASPLS</sequence>
<dbReference type="PROSITE" id="PS00957">
    <property type="entry name" value="NAD_G3PDH"/>
    <property type="match status" value="1"/>
</dbReference>
<comment type="caution">
    <text evidence="13">Lacks conserved residue(s) required for the propagation of feature annotation.</text>
</comment>
<keyword evidence="5 13" id="KW-0520">NAD</keyword>
<comment type="pathway">
    <text evidence="13">Membrane lipid metabolism; glycerophospholipid metabolism.</text>
</comment>
<evidence type="ECO:0000256" key="6">
    <source>
        <dbReference type="ARBA" id="ARBA00023098"/>
    </source>
</evidence>
<feature type="binding site" evidence="13">
    <location>
        <position position="290"/>
    </location>
    <ligand>
        <name>NADPH</name>
        <dbReference type="ChEBI" id="CHEBI:57783"/>
    </ligand>
</feature>
<feature type="binding site" evidence="16">
    <location>
        <begin position="20"/>
        <end position="25"/>
    </location>
    <ligand>
        <name>NAD(+)</name>
        <dbReference type="ChEBI" id="CHEBI:57540"/>
    </ligand>
</feature>
<dbReference type="AlphaFoldDB" id="A0A4S2F0C5"/>
<evidence type="ECO:0000256" key="16">
    <source>
        <dbReference type="PIRSR" id="PIRSR000114-3"/>
    </source>
</evidence>
<dbReference type="InterPro" id="IPR008927">
    <property type="entry name" value="6-PGluconate_DH-like_C_sf"/>
</dbReference>
<evidence type="ECO:0000256" key="13">
    <source>
        <dbReference type="HAMAP-Rule" id="MF_00394"/>
    </source>
</evidence>
<dbReference type="GO" id="GO:0141153">
    <property type="term" value="F:glycerol-3-phosphate dehydrogenase (NADP+) activity"/>
    <property type="evidence" value="ECO:0007669"/>
    <property type="project" value="RHEA"/>
</dbReference>
<proteinExistence type="inferred from homology"/>
<dbReference type="InterPro" id="IPR006168">
    <property type="entry name" value="G3P_DH_NAD-dep"/>
</dbReference>
<dbReference type="GO" id="GO:0046167">
    <property type="term" value="P:glycerol-3-phosphate biosynthetic process"/>
    <property type="evidence" value="ECO:0007669"/>
    <property type="project" value="UniProtKB-UniRule"/>
</dbReference>
<comment type="caution">
    <text evidence="20">The sequence shown here is derived from an EMBL/GenBank/DDBJ whole genome shotgun (WGS) entry which is preliminary data.</text>
</comment>
<dbReference type="RefSeq" id="WP_136012884.1">
    <property type="nucleotide sequence ID" value="NZ_SRYE01000004.1"/>
</dbReference>
<feature type="binding site" evidence="13">
    <location>
        <position position="151"/>
    </location>
    <ligand>
        <name>NADPH</name>
        <dbReference type="ChEBI" id="CHEBI:57783"/>
    </ligand>
</feature>
<evidence type="ECO:0000256" key="4">
    <source>
        <dbReference type="ARBA" id="ARBA00023002"/>
    </source>
</evidence>
<feature type="binding site" evidence="16">
    <location>
        <position position="95"/>
    </location>
    <ligand>
        <name>NAD(+)</name>
        <dbReference type="ChEBI" id="CHEBI:57540"/>
    </ligand>
</feature>
<keyword evidence="7 13" id="KW-0594">Phospholipid biosynthesis</keyword>
<evidence type="ECO:0000259" key="19">
    <source>
        <dbReference type="Pfam" id="PF07479"/>
    </source>
</evidence>
<keyword evidence="8 13" id="KW-1208">Phospholipid metabolism</keyword>
<evidence type="ECO:0000256" key="7">
    <source>
        <dbReference type="ARBA" id="ARBA00023209"/>
    </source>
</evidence>
<comment type="subcellular location">
    <subcellularLocation>
        <location evidence="13">Cytoplasm</location>
    </subcellularLocation>
</comment>
<dbReference type="NCBIfam" id="NF000942">
    <property type="entry name" value="PRK00094.1-4"/>
    <property type="match status" value="1"/>
</dbReference>
<protein>
    <recommendedName>
        <fullName evidence="11 13">Glycerol-3-phosphate dehydrogenase [NAD(P)+]</fullName>
        <ecNumber evidence="10 13">1.1.1.94</ecNumber>
    </recommendedName>
    <alternativeName>
        <fullName evidence="13">NAD(P)(+)-dependent glycerol-3-phosphate dehydrogenase</fullName>
    </alternativeName>
    <alternativeName>
        <fullName evidence="12 13">NAD(P)H-dependent dihydroxyacetone-phosphate reductase</fullName>
    </alternativeName>
</protein>
<evidence type="ECO:0000256" key="15">
    <source>
        <dbReference type="PIRSR" id="PIRSR000114-2"/>
    </source>
</evidence>
<feature type="binding site" evidence="13">
    <location>
        <position position="44"/>
    </location>
    <ligand>
        <name>NADPH</name>
        <dbReference type="ChEBI" id="CHEBI:57783"/>
    </ligand>
</feature>
<gene>
    <name evidence="13" type="primary">gpsA</name>
    <name evidence="20" type="ORF">E5334_07035</name>
</gene>
<dbReference type="GO" id="GO:0141152">
    <property type="term" value="F:glycerol-3-phosphate dehydrogenase (NAD+) activity"/>
    <property type="evidence" value="ECO:0007669"/>
    <property type="project" value="RHEA"/>
</dbReference>
<dbReference type="PRINTS" id="PR00077">
    <property type="entry name" value="GPDHDRGNASE"/>
</dbReference>
<keyword evidence="3 13" id="KW-0521">NADP</keyword>
<evidence type="ECO:0000256" key="5">
    <source>
        <dbReference type="ARBA" id="ARBA00023027"/>
    </source>
</evidence>
<keyword evidence="6 13" id="KW-0443">Lipid metabolism</keyword>
<evidence type="ECO:0000313" key="21">
    <source>
        <dbReference type="Proteomes" id="UP000310263"/>
    </source>
</evidence>
<evidence type="ECO:0000256" key="10">
    <source>
        <dbReference type="ARBA" id="ARBA00066687"/>
    </source>
</evidence>
<dbReference type="SUPFAM" id="SSF51735">
    <property type="entry name" value="NAD(P)-binding Rossmann-fold domains"/>
    <property type="match status" value="1"/>
</dbReference>
<dbReference type="NCBIfam" id="NF000940">
    <property type="entry name" value="PRK00094.1-2"/>
    <property type="match status" value="1"/>
</dbReference>
<feature type="binding site" evidence="13">
    <location>
        <position position="149"/>
    </location>
    <ligand>
        <name>sn-glycerol 3-phosphate</name>
        <dbReference type="ChEBI" id="CHEBI:57597"/>
    </ligand>
</feature>
<keyword evidence="21" id="KW-1185">Reference proteome</keyword>
<dbReference type="Pfam" id="PF01210">
    <property type="entry name" value="NAD_Gly3P_dh_N"/>
    <property type="match status" value="1"/>
</dbReference>
<evidence type="ECO:0000313" key="20">
    <source>
        <dbReference type="EMBL" id="TGY61752.1"/>
    </source>
</evidence>
<evidence type="ECO:0000256" key="1">
    <source>
        <dbReference type="ARBA" id="ARBA00011009"/>
    </source>
</evidence>
<feature type="binding site" evidence="15">
    <location>
        <begin position="266"/>
        <end position="267"/>
    </location>
    <ligand>
        <name>substrate</name>
    </ligand>
</feature>
<evidence type="ECO:0000256" key="9">
    <source>
        <dbReference type="ARBA" id="ARBA00052716"/>
    </source>
</evidence>
<feature type="binding site" evidence="13">
    <location>
        <position position="292"/>
    </location>
    <ligand>
        <name>NADPH</name>
        <dbReference type="ChEBI" id="CHEBI:57783"/>
    </ligand>
</feature>
<accession>A0A4S2F0C5</accession>
<keyword evidence="4 13" id="KW-0560">Oxidoreductase</keyword>
<dbReference type="PANTHER" id="PTHR11728">
    <property type="entry name" value="GLYCEROL-3-PHOSPHATE DEHYDROGENASE"/>
    <property type="match status" value="1"/>
</dbReference>
<dbReference type="EC" id="1.1.1.94" evidence="10 13"/>
<feature type="binding site" evidence="13">
    <location>
        <position position="61"/>
    </location>
    <ligand>
        <name>NADPH</name>
        <dbReference type="ChEBI" id="CHEBI:57783"/>
    </ligand>
</feature>
<dbReference type="Gene3D" id="1.10.1040.10">
    <property type="entry name" value="N-(1-d-carboxylethyl)-l-norvaline Dehydrogenase, domain 2"/>
    <property type="match status" value="1"/>
</dbReference>
<comment type="similarity">
    <text evidence="1 13 17">Belongs to the NAD-dependent glycerol-3-phosphate dehydrogenase family.</text>
</comment>
<dbReference type="InterPro" id="IPR011128">
    <property type="entry name" value="G3P_DH_NAD-dep_N"/>
</dbReference>
<dbReference type="GO" id="GO:0008654">
    <property type="term" value="P:phospholipid biosynthetic process"/>
    <property type="evidence" value="ECO:0007669"/>
    <property type="project" value="UniProtKB-KW"/>
</dbReference>
<feature type="binding site" evidence="13">
    <location>
        <position position="24"/>
    </location>
    <ligand>
        <name>NADPH</name>
        <dbReference type="ChEBI" id="CHEBI:57783"/>
    </ligand>
</feature>
<feature type="binding site" evidence="13">
    <location>
        <position position="118"/>
    </location>
    <ligand>
        <name>NADPH</name>
        <dbReference type="ChEBI" id="CHEBI:57783"/>
    </ligand>
</feature>
<organism evidence="20 21">
    <name type="scientific">Muricaecibacterium torontonense</name>
    <dbReference type="NCBI Taxonomy" id="3032871"/>
    <lineage>
        <taxon>Bacteria</taxon>
        <taxon>Bacillati</taxon>
        <taxon>Actinomycetota</taxon>
        <taxon>Coriobacteriia</taxon>
        <taxon>Coriobacteriales</taxon>
        <taxon>Atopobiaceae</taxon>
        <taxon>Muricaecibacterium</taxon>
    </lineage>
</organism>
<dbReference type="Proteomes" id="UP000310263">
    <property type="component" value="Unassembled WGS sequence"/>
</dbReference>
<feature type="binding site" evidence="13">
    <location>
        <position position="266"/>
    </location>
    <ligand>
        <name>NADPH</name>
        <dbReference type="ChEBI" id="CHEBI:57783"/>
    </ligand>
</feature>
<keyword evidence="13" id="KW-0963">Cytoplasm</keyword>
<feature type="binding site" evidence="13">
    <location>
        <position position="147"/>
    </location>
    <ligand>
        <name>sn-glycerol 3-phosphate</name>
        <dbReference type="ChEBI" id="CHEBI:57597"/>
    </ligand>
</feature>
<feature type="binding site" evidence="13">
    <location>
        <position position="267"/>
    </location>
    <ligand>
        <name>sn-glycerol 3-phosphate</name>
        <dbReference type="ChEBI" id="CHEBI:57597"/>
    </ligand>
</feature>
<dbReference type="Gene3D" id="3.40.50.720">
    <property type="entry name" value="NAD(P)-binding Rossmann-like Domain"/>
    <property type="match status" value="1"/>
</dbReference>
<feature type="binding site" evidence="15">
    <location>
        <position position="118"/>
    </location>
    <ligand>
        <name>substrate</name>
    </ligand>
</feature>
<evidence type="ECO:0000259" key="18">
    <source>
        <dbReference type="Pfam" id="PF01210"/>
    </source>
</evidence>
<feature type="binding site" evidence="13">
    <location>
        <position position="118"/>
    </location>
    <ligand>
        <name>sn-glycerol 3-phosphate</name>
        <dbReference type="ChEBI" id="CHEBI:57597"/>
    </ligand>
</feature>
<dbReference type="EMBL" id="SRYE01000004">
    <property type="protein sequence ID" value="TGY61752.1"/>
    <property type="molecule type" value="Genomic_DNA"/>
</dbReference>
<dbReference type="GO" id="GO:0005975">
    <property type="term" value="P:carbohydrate metabolic process"/>
    <property type="evidence" value="ECO:0007669"/>
    <property type="project" value="InterPro"/>
</dbReference>
<dbReference type="InterPro" id="IPR036291">
    <property type="entry name" value="NAD(P)-bd_dom_sf"/>
</dbReference>
<feature type="domain" description="Glycerol-3-phosphate dehydrogenase NAD-dependent C-terminal" evidence="19">
    <location>
        <begin position="191"/>
        <end position="329"/>
    </location>
</feature>
<feature type="binding site" evidence="13">
    <location>
        <position position="23"/>
    </location>
    <ligand>
        <name>NADPH</name>
        <dbReference type="ChEBI" id="CHEBI:57783"/>
    </ligand>
</feature>
<comment type="function">
    <text evidence="13">Catalyzes the reduction of the glycolytic intermediate dihydroxyacetone phosphate (DHAP) to sn-glycerol 3-phosphate (G3P), the key precursor for phospholipid synthesis.</text>
</comment>
<dbReference type="HAMAP" id="MF_00394">
    <property type="entry name" value="NAD_Glyc3P_dehydrog"/>
    <property type="match status" value="1"/>
</dbReference>
<evidence type="ECO:0000256" key="8">
    <source>
        <dbReference type="ARBA" id="ARBA00023264"/>
    </source>
</evidence>
<dbReference type="GO" id="GO:0046168">
    <property type="term" value="P:glycerol-3-phosphate catabolic process"/>
    <property type="evidence" value="ECO:0007669"/>
    <property type="project" value="InterPro"/>
</dbReference>
<evidence type="ECO:0000256" key="17">
    <source>
        <dbReference type="RuleBase" id="RU000437"/>
    </source>
</evidence>
<dbReference type="GO" id="GO:0005829">
    <property type="term" value="C:cytosol"/>
    <property type="evidence" value="ECO:0007669"/>
    <property type="project" value="TreeGrafter"/>
</dbReference>
<feature type="binding site" evidence="13">
    <location>
        <position position="266"/>
    </location>
    <ligand>
        <name>sn-glycerol 3-phosphate</name>
        <dbReference type="ChEBI" id="CHEBI:57597"/>
    </ligand>
</feature>
<dbReference type="GO" id="GO:0006650">
    <property type="term" value="P:glycerophospholipid metabolic process"/>
    <property type="evidence" value="ECO:0007669"/>
    <property type="project" value="UniProtKB-UniRule"/>
</dbReference>
<dbReference type="SUPFAM" id="SSF48179">
    <property type="entry name" value="6-phosphogluconate dehydrogenase C-terminal domain-like"/>
    <property type="match status" value="1"/>
</dbReference>
<dbReference type="InterPro" id="IPR013328">
    <property type="entry name" value="6PGD_dom2"/>
</dbReference>
<feature type="binding site" evidence="13">
    <location>
        <position position="202"/>
    </location>
    <ligand>
        <name>sn-glycerol 3-phosphate</name>
        <dbReference type="ChEBI" id="CHEBI:57597"/>
    </ligand>
</feature>
<feature type="active site" description="Proton acceptor" evidence="13 14">
    <location>
        <position position="202"/>
    </location>
</feature>
<keyword evidence="2 13" id="KW-0444">Lipid biosynthesis</keyword>